<feature type="non-terminal residue" evidence="3">
    <location>
        <position position="410"/>
    </location>
</feature>
<dbReference type="Proteomes" id="UP000678393">
    <property type="component" value="Unassembled WGS sequence"/>
</dbReference>
<feature type="transmembrane region" description="Helical" evidence="1">
    <location>
        <begin position="254"/>
        <end position="275"/>
    </location>
</feature>
<comment type="caution">
    <text evidence="3">The sequence shown here is derived from an EMBL/GenBank/DDBJ whole genome shotgun (WGS) entry which is preliminary data.</text>
</comment>
<dbReference type="AlphaFoldDB" id="A0A8S3ZPB0"/>
<evidence type="ECO:0000259" key="2">
    <source>
        <dbReference type="Pfam" id="PF07885"/>
    </source>
</evidence>
<keyword evidence="4" id="KW-1185">Reference proteome</keyword>
<sequence>KMGLQGGERKAENTTLLVPATKRPTTSRYLDMSLVSDQAAEPRTVKKLGARIEQRKKLLLRRRYLVDLMLALALVGIALMVVENELYYVNIAAVTSMTTWMLLIVELLVCAVHPFPGDVQVYMTSISGVEDRSHIDGILSVLMMFRLYLVGRFLVAHSPLLTDPTTQTIAAVSHVKIDMFFVFKAAMTDHPGKVIALTMLSMYSVSVWAMRTCELYYTKISDAQSLTQSMWLAAITFLTVGYGDLTPMTHCGRFIAVVTGLMGLGSTALLVAVVAKKMEQTRTDKYVFNYLSMLHIENKRKQAAADVIKLSIKVYIWKKTHEREPKKVHKINLTYYSWRLSNAIRAMRSTRAKRQRFEEASVGLAELSQQVSYLQAITSVLVSGQSQVMDKLSDIQQHVRQKENDGGVVK</sequence>
<dbReference type="GO" id="GO:0016020">
    <property type="term" value="C:membrane"/>
    <property type="evidence" value="ECO:0007669"/>
    <property type="project" value="InterPro"/>
</dbReference>
<reference evidence="3" key="1">
    <citation type="submission" date="2021-04" db="EMBL/GenBank/DDBJ databases">
        <authorList>
            <consortium name="Molecular Ecology Group"/>
        </authorList>
    </citation>
    <scope>NUCLEOTIDE SEQUENCE</scope>
</reference>
<dbReference type="Pfam" id="PF07885">
    <property type="entry name" value="Ion_trans_2"/>
    <property type="match status" value="1"/>
</dbReference>
<evidence type="ECO:0000313" key="3">
    <source>
        <dbReference type="EMBL" id="CAG5129615.1"/>
    </source>
</evidence>
<proteinExistence type="predicted"/>
<protein>
    <recommendedName>
        <fullName evidence="2">Potassium channel domain-containing protein</fullName>
    </recommendedName>
</protein>
<dbReference type="GO" id="GO:0016286">
    <property type="term" value="F:small conductance calcium-activated potassium channel activity"/>
    <property type="evidence" value="ECO:0007669"/>
    <property type="project" value="InterPro"/>
</dbReference>
<evidence type="ECO:0000256" key="1">
    <source>
        <dbReference type="SAM" id="Phobius"/>
    </source>
</evidence>
<feature type="domain" description="Potassium channel" evidence="2">
    <location>
        <begin position="199"/>
        <end position="279"/>
    </location>
</feature>
<feature type="transmembrane region" description="Helical" evidence="1">
    <location>
        <begin position="194"/>
        <end position="213"/>
    </location>
</feature>
<dbReference type="InterPro" id="IPR036122">
    <property type="entry name" value="CaM-bd_dom_sf"/>
</dbReference>
<dbReference type="GO" id="GO:0005516">
    <property type="term" value="F:calmodulin binding"/>
    <property type="evidence" value="ECO:0007669"/>
    <property type="project" value="InterPro"/>
</dbReference>
<feature type="transmembrane region" description="Helical" evidence="1">
    <location>
        <begin position="225"/>
        <end position="242"/>
    </location>
</feature>
<dbReference type="SUPFAM" id="SSF81327">
    <property type="entry name" value="Small-conductance potassium channel"/>
    <property type="match status" value="1"/>
</dbReference>
<dbReference type="InterPro" id="IPR015449">
    <property type="entry name" value="K_chnl_Ca-activ_SK"/>
</dbReference>
<feature type="transmembrane region" description="Helical" evidence="1">
    <location>
        <begin position="64"/>
        <end position="82"/>
    </location>
</feature>
<gene>
    <name evidence="3" type="ORF">CUNI_LOCUS15173</name>
</gene>
<keyword evidence="1" id="KW-1133">Transmembrane helix</keyword>
<accession>A0A8S3ZPB0</accession>
<keyword evidence="1" id="KW-0812">Transmembrane</keyword>
<dbReference type="EMBL" id="CAJHNH020003584">
    <property type="protein sequence ID" value="CAG5129615.1"/>
    <property type="molecule type" value="Genomic_DNA"/>
</dbReference>
<dbReference type="InterPro" id="IPR013099">
    <property type="entry name" value="K_chnl_dom"/>
</dbReference>
<organism evidence="3 4">
    <name type="scientific">Candidula unifasciata</name>
    <dbReference type="NCBI Taxonomy" id="100452"/>
    <lineage>
        <taxon>Eukaryota</taxon>
        <taxon>Metazoa</taxon>
        <taxon>Spiralia</taxon>
        <taxon>Lophotrochozoa</taxon>
        <taxon>Mollusca</taxon>
        <taxon>Gastropoda</taxon>
        <taxon>Heterobranchia</taxon>
        <taxon>Euthyneura</taxon>
        <taxon>Panpulmonata</taxon>
        <taxon>Eupulmonata</taxon>
        <taxon>Stylommatophora</taxon>
        <taxon>Helicina</taxon>
        <taxon>Helicoidea</taxon>
        <taxon>Geomitridae</taxon>
        <taxon>Candidula</taxon>
    </lineage>
</organism>
<evidence type="ECO:0000313" key="4">
    <source>
        <dbReference type="Proteomes" id="UP000678393"/>
    </source>
</evidence>
<dbReference type="PANTHER" id="PTHR10153">
    <property type="entry name" value="SMALL CONDUCTANCE CALCIUM-ACTIVATED POTASSIUM CHANNEL"/>
    <property type="match status" value="1"/>
</dbReference>
<feature type="transmembrane region" description="Helical" evidence="1">
    <location>
        <begin position="133"/>
        <end position="155"/>
    </location>
</feature>
<dbReference type="OrthoDB" id="73653at2759"/>
<keyword evidence="1" id="KW-0472">Membrane</keyword>
<dbReference type="SUPFAM" id="SSF81324">
    <property type="entry name" value="Voltage-gated potassium channels"/>
    <property type="match status" value="1"/>
</dbReference>
<dbReference type="Gene3D" id="1.10.287.70">
    <property type="match status" value="2"/>
</dbReference>
<name>A0A8S3ZPB0_9EUPU</name>
<feature type="transmembrane region" description="Helical" evidence="1">
    <location>
        <begin position="88"/>
        <end position="112"/>
    </location>
</feature>